<dbReference type="CDD" id="cd06662">
    <property type="entry name" value="SURF1"/>
    <property type="match status" value="1"/>
</dbReference>
<feature type="transmembrane region" description="Helical" evidence="6">
    <location>
        <begin position="199"/>
        <end position="218"/>
    </location>
</feature>
<evidence type="ECO:0000256" key="1">
    <source>
        <dbReference type="ARBA" id="ARBA00004370"/>
    </source>
</evidence>
<keyword evidence="4 6" id="KW-1133">Transmembrane helix</keyword>
<evidence type="ECO:0000256" key="4">
    <source>
        <dbReference type="ARBA" id="ARBA00022989"/>
    </source>
</evidence>
<gene>
    <name evidence="7" type="ORF">ACGRVM_09720</name>
</gene>
<dbReference type="Proteomes" id="UP001607157">
    <property type="component" value="Unassembled WGS sequence"/>
</dbReference>
<evidence type="ECO:0000256" key="2">
    <source>
        <dbReference type="ARBA" id="ARBA00007165"/>
    </source>
</evidence>
<dbReference type="PANTHER" id="PTHR23427:SF2">
    <property type="entry name" value="SURFEIT LOCUS PROTEIN 1"/>
    <property type="match status" value="1"/>
</dbReference>
<dbReference type="Pfam" id="PF02104">
    <property type="entry name" value="SURF1"/>
    <property type="match status" value="1"/>
</dbReference>
<evidence type="ECO:0000313" key="8">
    <source>
        <dbReference type="Proteomes" id="UP001607157"/>
    </source>
</evidence>
<name>A0ABW7I8I2_9RHOB</name>
<sequence>MRRLVVPLMIGLIGAGILIGLGTWQVQRLAWKEGVLAEIEARLAAEPAPLPAELSPEADRYLPVIETGTLTGPELHVLVGAKELGAGYRLIQPFETDTGRRIMVDRGLIPLEAKDAPRDGGRATLSGNLHWPDEIDSYTPEPDRERGIWFARDVPAMAETLGTEPVLLVLRRQEGGPGGDITPLPVDTGAISNNHLQYAITWFSLAAIWLVMTGYLIWRITRRRETKG</sequence>
<organism evidence="7 8">
    <name type="scientific">Roseovarius aquimarinus</name>
    <dbReference type="NCBI Taxonomy" id="1229156"/>
    <lineage>
        <taxon>Bacteria</taxon>
        <taxon>Pseudomonadati</taxon>
        <taxon>Pseudomonadota</taxon>
        <taxon>Alphaproteobacteria</taxon>
        <taxon>Rhodobacterales</taxon>
        <taxon>Roseobacteraceae</taxon>
        <taxon>Roseovarius</taxon>
    </lineage>
</organism>
<keyword evidence="6" id="KW-1003">Cell membrane</keyword>
<dbReference type="RefSeq" id="WP_377170419.1">
    <property type="nucleotide sequence ID" value="NZ_JBHTJC010000002.1"/>
</dbReference>
<reference evidence="7 8" key="1">
    <citation type="submission" date="2024-10" db="EMBL/GenBank/DDBJ databases">
        <authorList>
            <person name="Yang X.-N."/>
        </authorList>
    </citation>
    <scope>NUCLEOTIDE SEQUENCE [LARGE SCALE GENOMIC DNA]</scope>
    <source>
        <strain evidence="7 8">CAU 1059</strain>
    </source>
</reference>
<keyword evidence="3 6" id="KW-0812">Transmembrane</keyword>
<dbReference type="InterPro" id="IPR045214">
    <property type="entry name" value="Surf1/Surf4"/>
</dbReference>
<evidence type="ECO:0000256" key="3">
    <source>
        <dbReference type="ARBA" id="ARBA00022692"/>
    </source>
</evidence>
<proteinExistence type="inferred from homology"/>
<evidence type="ECO:0000313" key="7">
    <source>
        <dbReference type="EMBL" id="MFH0254172.1"/>
    </source>
</evidence>
<keyword evidence="5 6" id="KW-0472">Membrane</keyword>
<dbReference type="InterPro" id="IPR002994">
    <property type="entry name" value="Surf1/Shy1"/>
</dbReference>
<comment type="subcellular location">
    <subcellularLocation>
        <location evidence="6">Cell membrane</location>
        <topology evidence="6">Multi-pass membrane protein</topology>
    </subcellularLocation>
    <subcellularLocation>
        <location evidence="1">Membrane</location>
    </subcellularLocation>
</comment>
<dbReference type="PROSITE" id="PS50895">
    <property type="entry name" value="SURF1"/>
    <property type="match status" value="1"/>
</dbReference>
<comment type="similarity">
    <text evidence="2 6">Belongs to the SURF1 family.</text>
</comment>
<dbReference type="PANTHER" id="PTHR23427">
    <property type="entry name" value="SURFEIT LOCUS PROTEIN"/>
    <property type="match status" value="1"/>
</dbReference>
<accession>A0ABW7I8I2</accession>
<comment type="caution">
    <text evidence="7">The sequence shown here is derived from an EMBL/GenBank/DDBJ whole genome shotgun (WGS) entry which is preliminary data.</text>
</comment>
<comment type="caution">
    <text evidence="6">Lacks conserved residue(s) required for the propagation of feature annotation.</text>
</comment>
<dbReference type="EMBL" id="JBIHMM010000002">
    <property type="protein sequence ID" value="MFH0254172.1"/>
    <property type="molecule type" value="Genomic_DNA"/>
</dbReference>
<keyword evidence="8" id="KW-1185">Reference proteome</keyword>
<evidence type="ECO:0000256" key="6">
    <source>
        <dbReference type="RuleBase" id="RU363076"/>
    </source>
</evidence>
<protein>
    <recommendedName>
        <fullName evidence="6">SURF1-like protein</fullName>
    </recommendedName>
</protein>
<evidence type="ECO:0000256" key="5">
    <source>
        <dbReference type="ARBA" id="ARBA00023136"/>
    </source>
</evidence>